<dbReference type="Proteomes" id="UP000319143">
    <property type="component" value="Unassembled WGS sequence"/>
</dbReference>
<keyword evidence="3" id="KW-1185">Reference proteome</keyword>
<evidence type="ECO:0000256" key="1">
    <source>
        <dbReference type="SAM" id="MobiDB-lite"/>
    </source>
</evidence>
<dbReference type="InterPro" id="IPR002105">
    <property type="entry name" value="Dockerin_1_rpt"/>
</dbReference>
<dbReference type="EMBL" id="SJPV01000026">
    <property type="protein sequence ID" value="TWU28950.1"/>
    <property type="molecule type" value="Genomic_DNA"/>
</dbReference>
<dbReference type="GO" id="GO:0000272">
    <property type="term" value="P:polysaccharide catabolic process"/>
    <property type="evidence" value="ECO:0007669"/>
    <property type="project" value="InterPro"/>
</dbReference>
<reference evidence="2 3" key="1">
    <citation type="submission" date="2019-02" db="EMBL/GenBank/DDBJ databases">
        <title>Deep-cultivation of Planctomycetes and their phenomic and genomic characterization uncovers novel biology.</title>
        <authorList>
            <person name="Wiegand S."/>
            <person name="Jogler M."/>
            <person name="Boedeker C."/>
            <person name="Pinto D."/>
            <person name="Vollmers J."/>
            <person name="Rivas-Marin E."/>
            <person name="Kohn T."/>
            <person name="Peeters S.H."/>
            <person name="Heuer A."/>
            <person name="Rast P."/>
            <person name="Oberbeckmann S."/>
            <person name="Bunk B."/>
            <person name="Jeske O."/>
            <person name="Meyerdierks A."/>
            <person name="Storesund J.E."/>
            <person name="Kallscheuer N."/>
            <person name="Luecker S."/>
            <person name="Lage O.M."/>
            <person name="Pohl T."/>
            <person name="Merkel B.J."/>
            <person name="Hornburger P."/>
            <person name="Mueller R.-W."/>
            <person name="Bruemmer F."/>
            <person name="Labrenz M."/>
            <person name="Spormann A.M."/>
            <person name="Op Den Camp H."/>
            <person name="Overmann J."/>
            <person name="Amann R."/>
            <person name="Jetten M.S.M."/>
            <person name="Mascher T."/>
            <person name="Medema M.H."/>
            <person name="Devos D.P."/>
            <person name="Kaster A.-K."/>
            <person name="Ovreas L."/>
            <person name="Rohde M."/>
            <person name="Galperin M.Y."/>
            <person name="Jogler C."/>
        </authorList>
    </citation>
    <scope>NUCLEOTIDE SEQUENCE [LARGE SCALE GENOMIC DNA]</scope>
    <source>
        <strain evidence="2 3">Poly41</strain>
    </source>
</reference>
<comment type="caution">
    <text evidence="2">The sequence shown here is derived from an EMBL/GenBank/DDBJ whole genome shotgun (WGS) entry which is preliminary data.</text>
</comment>
<name>A0A5C6CWL6_9BACT</name>
<dbReference type="Pfam" id="PF00404">
    <property type="entry name" value="Dockerin_1"/>
    <property type="match status" value="1"/>
</dbReference>
<sequence length="4958" mass="516255">MGGFRQNFQFSWREGESLGHVGVKLARHGRRFSFPFQPDLMTLHKESGSRFRRRGRARCVRRLGRFERLEQRQLLAADLIVDVPYKDVELQMVGDLVQIRDRVDNSILDQALLVDIDDRIEIRSRSFVADSDLALDGNSLFVYAEMIDLTDSEIVTTDFEDLENAGALLFEARQIQVLSGSKLDTQVAPDSTRAAGQITLRAVDRISDLNRFFQDAALPIVGDARNSSLQITGSVLLGRDVILDANGNTLSRYDDVAAYQNDIASGVIDALQQAPQIGISAVSPVSGQVKIHEATSSIVIENAGITSSTWIDIDASATADSSINALAINGTNREFMGSVGFSKSASSATISLLGTTTFDAASYIDVETNATSTAQTTTRSEGGSHFSSGDVDYAFNLAVALTHEVSVIDVGQFVTLDSQGRVNLDAQATVTNKAKADTALFQDGEAAFSVAIGVDNAEVRANIAGNIVSGDTTNVRTVPFSVSDVDATSDQILMTVPSSEPLRVGERITSNTSANTEIGLHDQAEYIVAEATEPVDAGEGQVSQSVRLTRAESLPVDARQVPEESEHTLSKLALIEFPVSAISTESASGDGLIELSLPANVDRVTYLGPDSPNESEAETVAEGIAGLTQNESYEVVRDGVHIKLRSLETGEIVDFTAPADSLDQGFSYYENIIAFIPRDTVDHQTGRITLPESHGLRTGDLLVYGVDPNRTMSREVAAFDAEGNQVGKLGDVTLPDAPIRGLQNNLAYRVIVDPHRPNDVRLASSLVHAELAQTVDLQAVSDGSFSIERLDLHGGIRVNAHLDATNFAQAGVNLTNGQQPWPALIQGASNGQIDDIAQLGFEFIDKLREGIDGNAKQQAESNTQTDSEPNLDAAGSISVAYFDHQVAAKIATTATLRSFGDLSVDATTEQAVKLGVTAESTRNALSEEGGNKEFALGVGVGVYRNTTHAIVDDSATLDALGDTRVRAGVVYPLLPDAEGNQHTVSMGLAGFGAWLSGDLDFTHLTNVYSRSIANGDDSENNEKVLAIGGGVALTFTENEVIARIGGGAQVNQDSSFFAHRRTVSVEADLEASIIEVGQMMSVNLSVPGIVEAFNNAANQKSLDVATFLQDLVNPLGVSGDKAFGGTLIINTTDNRVIAEIESQAAVNASHLHVIAGSDTYNFAGVQTGTGSTEIGFSAAIAASDLTSTTMAAIHEDAAIGVGTLDVIANDDLDRITYAGAVLKGEQVGIGTSIGVNVVEQNVAAFVGREETVADGNPATASPLYALGPAKIAAAATGTVQTIVISGAVQGLGGTLADADSKQTGPIAITAPVAYNSVTTDVDAYMDNQRAEELGALEIDAHAETSTKLLVIGGSFAVQTAAGANSGKLNLAGAGAVGINNTHQTVDATIHDSLVTSLGSITVTATEASKIESDAGGLAIGFGSGPKRGTALSFGTSVAINDVSGHTKATIDRSHLNVGNGDLLVSVASLAGDTDDAPESRVRGMALGGAATLALTPALGTFGGLGAAVQNWVNKTVAAEIINDSVVEIFDGDVSVLARDESKVIADAGGLSFSGGAATKVNGALGIGLSFNEVANSTTARIADSEVRTSGAILVQSNLPIDDTESQPASVDALSVAGSMGIAASQGLSASLAGAGSGSNNQVANTITAEIVESDVESVLHAIKVLAHDATSIIATTVGAAVDAGFAAGLSGAVAVGMSVARNEIGNTTTAKIEGGSTTTSDNDLAMVHVHAADNANINAVAVAASLAVSAAVKPAFSMSGGGAEASNGILSDVDALVKNANVVSRLLSVTADSTATIQSGVYGVTSSVAGSAAPGASASIGASVANNFVGYMLNGTKQDARVHAEVIGSTIDTVNLAVTSDSNQDIDAETFVGGFVIAGAVSFGGAGAGSGTKTTNRISPSVLAKIDGQSAPDIDVIGTVRVEATDQTRIDANTTAVTVAGFVGGAAGGAVQVGISLAENIVDNRVEALIASAAFAETKNPTVTVAAEQSESSRINAASVATSVSGTGAAGIAGGISGAGASSVNTVSNKTLATIRNSQLYASKVNVTADSHTDTKSQILNASVATGFSLAGGGGLGVGINDAHNVIGDITDDRSLPEMANQITASIEGNTTIVSTGLVSVLATNSDSITAAMNANVVSAAGSPELAASVAGAGTAAYNKVASEIAARIAGTSADARVVIDSADSVNVAANDESKVNTTVGTVTVSAMIGTFASGASISVSKAESDVHNLLDASIQHATVNAVNDINVSAVEDGDIETVSYTTAVGATLAIGANVTGGGAVAYGRMRSDVDSQVALSDLNAGAKVSVASIVTAEVNSDTKPVGVSVLGLAGFGSVPTAIVQPTVDSLVSSTAVTSDDLEIKSTYNPLATAEAFGFQVAVGASFGGSDATVTVGGVIDAQLSSGDRLVDVERLTIRSAAVPLQDSASSAIANASSGGLLMGTNSAYSEAIDTSEVQANIANGSNNIQVGELTTVEAESRNLQRSETDAYTGGLISVGVPTARVDNNLKTKALLGNNVQITGGNLLIRATGHSNALSDANAGSGGVSAGSVTQSKVANRSTTEAVIGDASVLNVESVIVDANFLTQTNAVLGAVAGGVLSGQGGFVYNDVTATVSANVGSNASIEATNIDIDAKQYVAKPDLGDAGNVDATTGGLITGGGAGSHTALVMNTAVNIGSGATLRATGGDAATLALSAANWIDATDRLTVRAGGAGAQTHVDSSIIANQMNAQVIVGDGASLSSTGTIEMDATGTADTRIQANSDAYGPVTIGSGSSEITLRPRNEIDLQGNASLRADLDIILSAGIDTFDESNYDVEARMDTFGGSVIPLEFIDATATLLEKNKINVASGAVVESGGNIGLHAERHGENNVAGIAKAVNWVSGLRDVLNGTAAEGGVEISTRKLNSAAFGVITVNGTLRTGINRHRELVIAGVQLSDNGDPNNADDYNVDAQGDIPFSQRIEMIESGLHADLRRAQEQLAEYGDNVGIRNFYQSEITRLENELRTQGLLVRPEANAPELASEQNAVVVMISDIFAQAGRIDVSGDRLVGTGEIDAPGDATIEVTNQSLVHIEVSGMQIADSTGGVWFNHVGVSEASLGTIGAINSAITEENATQTDILFLLEPEYNAAADFSSIVGGAGAPDPSISVRNTAVTSTVDDVVYPWPNISVIGAPLRNLGGSIELTNHQSGAGSIIITAEIVAAELVTRAGNLGTATINLPGVGSIHEVRGTEFADIHNQLYNAHTFKGIVPIEASFNSNSGFTNYLAAEPTTPSISASRIFIEAHFINVNGLIQSGKSDFNLTIDQEVAEEIAWGINNGVTGIVPLENQPSAGFVISFDYERLRIVVSELIVGGGYVELTGNVANTRQGEIRVFGGYANINIDNQTNYDIELQRLDASRRGEGKVIINDLARGDGTIPESYHYIRKGDLVEQSRYLLNGEVHHELFELDDEMIYLPKPYLRYGWVVAEDSSTISRRTLRSSSWLGAIDAFAPDAEVFSTSGPTTLDAKVHGSGAFFFTANDQTSRPRYSYAERNYTADDTGWEAGKPWEQWTGAFLWAVRNVYYPFTRKQKTLTLHSHSIRADRPIDIEFLGNATGKIDIKSAGRVFVDGVLTTSNGTVKIQARSIQQSSGAALVQSPQITLSSTLDIGSHSSPILTDVLQNPRYDYRTDDGAVPVMRGQRVLVVPDFQEQGTVGDIYEFLPKARAIIDVGVEDFTSDRWQRIASPASLSATTRSGNLFVHEVAGDLPVGLIKTAFTPGLLNENDVQVTAAGSIVVGQLAGGSQAEGLIAGNSVVLHAQRGSIGDLGDPNGDPSSQAKPLNVQVSAISFRNTLEDRLTATASGDIVMHHPGNVVINEIRAGGAVHLSSTGTIIDGNKVDIRDERALDALRSDVWADLRLTEQFGASERRQERLDALVASQSRDYHQYWEYRNTQTDSSSYDENHRVELSEDELAFYDDEYRQQGSEQDLEGDDLEQFIADSITTIENNRTTQYHALHPNAGPLGDAYDRQYQYQATADDELAIDDSMKVWTEEELLNTNRPGEVLDISDTEFVIEDANITGTSVTITDALAIGQYQNGRTIALRDDDGQPATLTLDQRAAILTAEPNDLVYLSQEQLYSELILFNNQIRYQQLLGDTRIWADFGFEVGQLIYLEGNTRETTDEGVFYEILELDGPLMTVDLEGKTPDGQFEYVPSTKMHIAAVVPDQNPDEANFLRVLRREDIDLATAGVVNASSQRNVFIGSEGDLRLGQITAGGDRRVQIKAHGDLINASETDLPMITGQRVVLESSVGSIGSMESPLRMNLSEGGYLIARANGAVELEQTNATEDADDLSINQIFSRNASISITADGAILDFFDTDGTNIRSQGLVLHAGGSIGSIGNPLEINLTDTGTLTAIATQEVVITETVGDMNLRQVLSQAGDVILVADISILDAVDVQDASHPESADSDQIEGLPRVDIIGNNITLTANLAAIGSVGNEIDIDSRFGDGDGNVSLRSGANAYVIETTGDFYLGRIDTDDETAFLAAPGGGIYTGLARDQANVLGGKLWLFARDHIGAADNPITTTTSAIEGQATTGDVFIENTGDVTLGGVVDPPATAEGEDTGSDAATRRRGASGLEAGQALSIRSDRSIMVMESLSALGDIEVVGEVAVRIPVGTAVESPGSVRFSSRRPEILGTVKSSETVVAGTEGDDTVIVNPESLLGTLSIETLAGDDHIDLAANCFAIDAGSGTNTIAHAPLCSVLTFTLGSGSTVNQIATAAVENISGLPISTLQILGVDAPVVLISDPRFEYSDGTLRLRSGELISTDEGESMIVSVDFSDPQSPENRVTHRIAVTITANDLVWQNPTSIYDVNQRDGVSALDALLILNELASRGAGPLGARPYQSQLPFFDTTGDGSVTALDALRVINQLALQVGASGESIAAETLPEPVHARHSEAWWMDTRDDEDENELDYIDLIAQDLHGLT</sequence>
<gene>
    <name evidence="2" type="ORF">Poly41_68030</name>
</gene>
<dbReference type="GO" id="GO:0004553">
    <property type="term" value="F:hydrolase activity, hydrolyzing O-glycosyl compounds"/>
    <property type="evidence" value="ECO:0007669"/>
    <property type="project" value="InterPro"/>
</dbReference>
<protein>
    <submittedName>
        <fullName evidence="2">Uncharacterized protein</fullName>
    </submittedName>
</protein>
<evidence type="ECO:0000313" key="3">
    <source>
        <dbReference type="Proteomes" id="UP000319143"/>
    </source>
</evidence>
<evidence type="ECO:0000313" key="2">
    <source>
        <dbReference type="EMBL" id="TWU28950.1"/>
    </source>
</evidence>
<feature type="region of interest" description="Disordered" evidence="1">
    <location>
        <begin position="4582"/>
        <end position="4608"/>
    </location>
</feature>
<accession>A0A5C6CWL6</accession>
<dbReference type="InterPro" id="IPR047881">
    <property type="entry name" value="LktA_repeat"/>
</dbReference>
<dbReference type="NCBIfam" id="NF012206">
    <property type="entry name" value="LktA_tand_53"/>
    <property type="match status" value="4"/>
</dbReference>
<organism evidence="2 3">
    <name type="scientific">Novipirellula artificiosorum</name>
    <dbReference type="NCBI Taxonomy" id="2528016"/>
    <lineage>
        <taxon>Bacteria</taxon>
        <taxon>Pseudomonadati</taxon>
        <taxon>Planctomycetota</taxon>
        <taxon>Planctomycetia</taxon>
        <taxon>Pirellulales</taxon>
        <taxon>Pirellulaceae</taxon>
        <taxon>Novipirellula</taxon>
    </lineage>
</organism>
<proteinExistence type="predicted"/>